<evidence type="ECO:0000256" key="5">
    <source>
        <dbReference type="SAM" id="MobiDB-lite"/>
    </source>
</evidence>
<evidence type="ECO:0000256" key="6">
    <source>
        <dbReference type="SAM" id="Phobius"/>
    </source>
</evidence>
<reference evidence="7" key="2">
    <citation type="submission" date="2016-05" db="EMBL/GenBank/DDBJ databases">
        <title>Comparative analysis highlights variable genome content of wheat rusts and divergence of the mating loci.</title>
        <authorList>
            <person name="Cuomo C.A."/>
            <person name="Bakkeren G."/>
            <person name="Szabo L."/>
            <person name="Khalil H."/>
            <person name="Joly D."/>
            <person name="Goldberg J."/>
            <person name="Young S."/>
            <person name="Zeng Q."/>
            <person name="Fellers J."/>
        </authorList>
    </citation>
    <scope>NUCLEOTIDE SEQUENCE [LARGE SCALE GENOMIC DNA]</scope>
    <source>
        <strain evidence="7">1-1 BBBD Race 1</strain>
    </source>
</reference>
<sequence>MGSKHPFYWPNSGYPERIQRLEHLVQILLARTKPAQPLYLSASVPQLVFCAPPTGSFQYSIKRGLEPLVSDATAHSLQLSVYYLLACLSTSPSASPAVFSISPRSSSKTRRPPRASTSSSARSSSPSTLASLLILAAAIHSVPLLRLPTSLELITRQISHLRTYSHFSVPGTALLNILIGAIFPIWIAAPLSFLLTATYLLVHTARPLFVRLIPRPLILIQRAIDPFRLKGSPKLASYLLIAGPLPIFPYAALNLASGVLKHPLLSFFWTILIGSLPYNLLTTQPGDILRSAAKSTSPEDHFPPCTLHYPQISLPSLMTNQRQTIAMSGVSPTHFT</sequence>
<keyword evidence="3 6" id="KW-1133">Transmembrane helix</keyword>
<gene>
    <name evidence="7" type="ORF">PTTG_28346</name>
</gene>
<keyword evidence="4 6" id="KW-0472">Membrane</keyword>
<reference evidence="8 9" key="3">
    <citation type="journal article" date="2017" name="G3 (Bethesda)">
        <title>Comparative analysis highlights variable genome content of wheat rusts and divergence of the mating loci.</title>
        <authorList>
            <person name="Cuomo C.A."/>
            <person name="Bakkeren G."/>
            <person name="Khalil H.B."/>
            <person name="Panwar V."/>
            <person name="Joly D."/>
            <person name="Linning R."/>
            <person name="Sakthikumar S."/>
            <person name="Song X."/>
            <person name="Adiconis X."/>
            <person name="Fan L."/>
            <person name="Goldberg J.M."/>
            <person name="Levin J.Z."/>
            <person name="Young S."/>
            <person name="Zeng Q."/>
            <person name="Anikster Y."/>
            <person name="Bruce M."/>
            <person name="Wang M."/>
            <person name="Yin C."/>
            <person name="McCallum B."/>
            <person name="Szabo L.J."/>
            <person name="Hulbert S."/>
            <person name="Chen X."/>
            <person name="Fellers J.P."/>
        </authorList>
    </citation>
    <scope>NUCLEOTIDE SEQUENCE</scope>
    <source>
        <strain evidence="9">Isolate 1-1 / race 1 (BBBD)</strain>
        <strain evidence="8">isolate 1-1 / race 1 (BBBD)</strain>
    </source>
</reference>
<organism evidence="7">
    <name type="scientific">Puccinia triticina (isolate 1-1 / race 1 (BBBD))</name>
    <name type="common">Brown leaf rust fungus</name>
    <dbReference type="NCBI Taxonomy" id="630390"/>
    <lineage>
        <taxon>Eukaryota</taxon>
        <taxon>Fungi</taxon>
        <taxon>Dikarya</taxon>
        <taxon>Basidiomycota</taxon>
        <taxon>Pucciniomycotina</taxon>
        <taxon>Pucciniomycetes</taxon>
        <taxon>Pucciniales</taxon>
        <taxon>Pucciniaceae</taxon>
        <taxon>Puccinia</taxon>
    </lineage>
</organism>
<dbReference type="InterPro" id="IPR045014">
    <property type="entry name" value="TM41A/B"/>
</dbReference>
<feature type="transmembrane region" description="Helical" evidence="6">
    <location>
        <begin position="235"/>
        <end position="252"/>
    </location>
</feature>
<feature type="region of interest" description="Disordered" evidence="5">
    <location>
        <begin position="94"/>
        <end position="125"/>
    </location>
</feature>
<dbReference type="Proteomes" id="UP000005240">
    <property type="component" value="Unassembled WGS sequence"/>
</dbReference>
<accession>A0A180GCJ2</accession>
<proteinExistence type="predicted"/>
<reference evidence="7" key="1">
    <citation type="submission" date="2009-11" db="EMBL/GenBank/DDBJ databases">
        <authorList>
            <consortium name="The Broad Institute Genome Sequencing Platform"/>
            <person name="Ward D."/>
            <person name="Feldgarden M."/>
            <person name="Earl A."/>
            <person name="Young S.K."/>
            <person name="Zeng Q."/>
            <person name="Koehrsen M."/>
            <person name="Alvarado L."/>
            <person name="Berlin A."/>
            <person name="Bochicchio J."/>
            <person name="Borenstein D."/>
            <person name="Chapman S.B."/>
            <person name="Chen Z."/>
            <person name="Engels R."/>
            <person name="Freedman E."/>
            <person name="Gellesch M."/>
            <person name="Goldberg J."/>
            <person name="Griggs A."/>
            <person name="Gujja S."/>
            <person name="Heilman E."/>
            <person name="Heiman D."/>
            <person name="Hepburn T."/>
            <person name="Howarth C."/>
            <person name="Jen D."/>
            <person name="Larson L."/>
            <person name="Lewis B."/>
            <person name="Mehta T."/>
            <person name="Park D."/>
            <person name="Pearson M."/>
            <person name="Roberts A."/>
            <person name="Saif S."/>
            <person name="Shea T."/>
            <person name="Shenoy N."/>
            <person name="Sisk P."/>
            <person name="Stolte C."/>
            <person name="Sykes S."/>
            <person name="Thomson T."/>
            <person name="Walk T."/>
            <person name="White J."/>
            <person name="Yandava C."/>
            <person name="Izard J."/>
            <person name="Baranova O.V."/>
            <person name="Blanton J.M."/>
            <person name="Tanner A.C."/>
            <person name="Dewhirst F.E."/>
            <person name="Haas B."/>
            <person name="Nusbaum C."/>
            <person name="Birren B."/>
        </authorList>
    </citation>
    <scope>NUCLEOTIDE SEQUENCE [LARGE SCALE GENOMIC DNA]</scope>
    <source>
        <strain evidence="7">1-1 BBBD Race 1</strain>
    </source>
</reference>
<comment type="subcellular location">
    <subcellularLocation>
        <location evidence="1">Membrane</location>
        <topology evidence="1">Multi-pass membrane protein</topology>
    </subcellularLocation>
</comment>
<evidence type="ECO:0000256" key="4">
    <source>
        <dbReference type="ARBA" id="ARBA00023136"/>
    </source>
</evidence>
<evidence type="ECO:0000256" key="1">
    <source>
        <dbReference type="ARBA" id="ARBA00004141"/>
    </source>
</evidence>
<dbReference type="PANTHER" id="PTHR43220:SF21">
    <property type="entry name" value="TRANSMEMBRANE PROTEIN 41A"/>
    <property type="match status" value="1"/>
</dbReference>
<dbReference type="GO" id="GO:0016020">
    <property type="term" value="C:membrane"/>
    <property type="evidence" value="ECO:0007669"/>
    <property type="project" value="UniProtKB-SubCell"/>
</dbReference>
<evidence type="ECO:0000313" key="7">
    <source>
        <dbReference type="EMBL" id="OAV90405.1"/>
    </source>
</evidence>
<evidence type="ECO:0000313" key="8">
    <source>
        <dbReference type="EnsemblFungi" id="PTTG_28346-t43_1-p1"/>
    </source>
</evidence>
<dbReference type="PANTHER" id="PTHR43220">
    <property type="match status" value="1"/>
</dbReference>
<evidence type="ECO:0000256" key="2">
    <source>
        <dbReference type="ARBA" id="ARBA00022692"/>
    </source>
</evidence>
<dbReference type="OrthoDB" id="3364966at2759"/>
<evidence type="ECO:0000313" key="9">
    <source>
        <dbReference type="Proteomes" id="UP000005240"/>
    </source>
</evidence>
<dbReference type="EnsemblFungi" id="PTTG_28346-t43_1">
    <property type="protein sequence ID" value="PTTG_28346-t43_1-p1"/>
    <property type="gene ID" value="PTTG_28346"/>
</dbReference>
<name>A0A180GCJ2_PUCT1</name>
<dbReference type="EMBL" id="ADAS02000102">
    <property type="protein sequence ID" value="OAV90405.1"/>
    <property type="molecule type" value="Genomic_DNA"/>
</dbReference>
<reference evidence="8" key="4">
    <citation type="submission" date="2025-05" db="UniProtKB">
        <authorList>
            <consortium name="EnsemblFungi"/>
        </authorList>
    </citation>
    <scope>IDENTIFICATION</scope>
    <source>
        <strain evidence="8">isolate 1-1 / race 1 (BBBD)</strain>
    </source>
</reference>
<keyword evidence="9" id="KW-1185">Reference proteome</keyword>
<dbReference type="AlphaFoldDB" id="A0A180GCJ2"/>
<dbReference type="VEuPathDB" id="FungiDB:PTTG_28346"/>
<dbReference type="STRING" id="630390.A0A180GCJ2"/>
<evidence type="ECO:0000256" key="3">
    <source>
        <dbReference type="ARBA" id="ARBA00022989"/>
    </source>
</evidence>
<protein>
    <submittedName>
        <fullName evidence="8">Golgi apparatus membrane protein TVP38</fullName>
    </submittedName>
</protein>
<feature type="transmembrane region" description="Helical" evidence="6">
    <location>
        <begin position="264"/>
        <end position="281"/>
    </location>
</feature>
<feature type="compositionally biased region" description="Low complexity" evidence="5">
    <location>
        <begin position="114"/>
        <end position="125"/>
    </location>
</feature>
<keyword evidence="2 6" id="KW-0812">Transmembrane</keyword>